<evidence type="ECO:0000313" key="3">
    <source>
        <dbReference type="EMBL" id="MDP9821138.1"/>
    </source>
</evidence>
<dbReference type="InterPro" id="IPR018376">
    <property type="entry name" value="Enoyl-CoA_hyd/isom_CS"/>
</dbReference>
<protein>
    <submittedName>
        <fullName evidence="3">Enoyl-CoA hydratase/carnithine racemase</fullName>
    </submittedName>
</protein>
<dbReference type="SUPFAM" id="SSF52096">
    <property type="entry name" value="ClpP/crotonase"/>
    <property type="match status" value="1"/>
</dbReference>
<dbReference type="EMBL" id="JAUSQM010000001">
    <property type="protein sequence ID" value="MDP9821138.1"/>
    <property type="molecule type" value="Genomic_DNA"/>
</dbReference>
<dbReference type="CDD" id="cd06558">
    <property type="entry name" value="crotonase-like"/>
    <property type="match status" value="1"/>
</dbReference>
<dbReference type="Gene3D" id="3.90.226.10">
    <property type="entry name" value="2-enoyl-CoA Hydratase, Chain A, domain 1"/>
    <property type="match status" value="1"/>
</dbReference>
<evidence type="ECO:0000313" key="4">
    <source>
        <dbReference type="Proteomes" id="UP001240447"/>
    </source>
</evidence>
<proteinExistence type="inferred from homology"/>
<evidence type="ECO:0000256" key="2">
    <source>
        <dbReference type="RuleBase" id="RU003707"/>
    </source>
</evidence>
<organism evidence="3 4">
    <name type="scientific">Nocardioides massiliensis</name>
    <dbReference type="NCBI Taxonomy" id="1325935"/>
    <lineage>
        <taxon>Bacteria</taxon>
        <taxon>Bacillati</taxon>
        <taxon>Actinomycetota</taxon>
        <taxon>Actinomycetes</taxon>
        <taxon>Propionibacteriales</taxon>
        <taxon>Nocardioidaceae</taxon>
        <taxon>Nocardioides</taxon>
    </lineage>
</organism>
<comment type="similarity">
    <text evidence="1 2">Belongs to the enoyl-CoA hydratase/isomerase family.</text>
</comment>
<keyword evidence="4" id="KW-1185">Reference proteome</keyword>
<evidence type="ECO:0000256" key="1">
    <source>
        <dbReference type="ARBA" id="ARBA00005254"/>
    </source>
</evidence>
<dbReference type="RefSeq" id="WP_068122596.1">
    <property type="nucleotide sequence ID" value="NZ_CCXJ01000604.1"/>
</dbReference>
<dbReference type="InterPro" id="IPR029045">
    <property type="entry name" value="ClpP/crotonase-like_dom_sf"/>
</dbReference>
<name>A0ABT9NL34_9ACTN</name>
<sequence length="273" mass="29286">MNTDTTPLEVHREHGYERWTLTNAPVNALSPDLLTALDAQLSTTQADDSVAAVVLTSGLSVFSAGADATWMAQQAQQLGIDGLIEEFVRTMDRFRALCERMRRSPVLFIAALNGHTLAGGLELAVACDLRYAADNDRIKIGVPEMDLFGAMPSGGGGVQFLTRLLKPSQALHFVLDAKPVSPQEAYAIGLVDRMANPDELLADAESFAAAVAAKAGRTGVSAAKRAILTGAELPIYEALEFDRALHWDALRRGNFARGVQSFVDQFASRGSGR</sequence>
<dbReference type="InterPro" id="IPR001753">
    <property type="entry name" value="Enoyl-CoA_hydra/iso"/>
</dbReference>
<gene>
    <name evidence="3" type="ORF">J2S59_000947</name>
</gene>
<dbReference type="Pfam" id="PF00378">
    <property type="entry name" value="ECH_1"/>
    <property type="match status" value="1"/>
</dbReference>
<dbReference type="PROSITE" id="PS00166">
    <property type="entry name" value="ENOYL_COA_HYDRATASE"/>
    <property type="match status" value="1"/>
</dbReference>
<dbReference type="Proteomes" id="UP001240447">
    <property type="component" value="Unassembled WGS sequence"/>
</dbReference>
<reference evidence="3 4" key="1">
    <citation type="submission" date="2023-07" db="EMBL/GenBank/DDBJ databases">
        <title>Sequencing the genomes of 1000 actinobacteria strains.</title>
        <authorList>
            <person name="Klenk H.-P."/>
        </authorList>
    </citation>
    <scope>NUCLEOTIDE SEQUENCE [LARGE SCALE GENOMIC DNA]</scope>
    <source>
        <strain evidence="3 4">GD13</strain>
    </source>
</reference>
<dbReference type="PANTHER" id="PTHR11941:SF54">
    <property type="entry name" value="ENOYL-COA HYDRATASE, MITOCHONDRIAL"/>
    <property type="match status" value="1"/>
</dbReference>
<comment type="caution">
    <text evidence="3">The sequence shown here is derived from an EMBL/GenBank/DDBJ whole genome shotgun (WGS) entry which is preliminary data.</text>
</comment>
<dbReference type="PANTHER" id="PTHR11941">
    <property type="entry name" value="ENOYL-COA HYDRATASE-RELATED"/>
    <property type="match status" value="1"/>
</dbReference>
<accession>A0ABT9NL34</accession>